<sequence>MSDDEAGKYCYKVIKEVEFALNNTVNKSTGQTPSMLLFGVSQRGKVIDDMKAYVENTVTDDIPCDFKEIREQAAEKIFKAQEYNKKYVDQKRRKVNEYDQEFKGPYVVKRRLRQDRYVIVHPEGLQNSQKPYQGVWEANNMRPWKDTTLTGD</sequence>
<dbReference type="KEGG" id="ccal:113463893"/>
<evidence type="ECO:0000313" key="1">
    <source>
        <dbReference type="Proteomes" id="UP000694925"/>
    </source>
</evidence>
<accession>A0AAJ7W895</accession>
<dbReference type="Proteomes" id="UP000694925">
    <property type="component" value="Unplaced"/>
</dbReference>
<dbReference type="GeneID" id="113463893"/>
<evidence type="ECO:0000313" key="2">
    <source>
        <dbReference type="RefSeq" id="XP_026666823.1"/>
    </source>
</evidence>
<keyword evidence="1" id="KW-1185">Reference proteome</keyword>
<dbReference type="AlphaFoldDB" id="A0AAJ7W895"/>
<name>A0AAJ7W895_9HYME</name>
<reference evidence="2" key="1">
    <citation type="submission" date="2025-08" db="UniProtKB">
        <authorList>
            <consortium name="RefSeq"/>
        </authorList>
    </citation>
    <scope>IDENTIFICATION</scope>
    <source>
        <tissue evidence="2">Whole body</tissue>
    </source>
</reference>
<proteinExistence type="predicted"/>
<dbReference type="RefSeq" id="XP_026666823.1">
    <property type="nucleotide sequence ID" value="XM_026811022.1"/>
</dbReference>
<gene>
    <name evidence="2" type="primary">LOC113463893</name>
</gene>
<organism evidence="1 2">
    <name type="scientific">Ceratina calcarata</name>
    <dbReference type="NCBI Taxonomy" id="156304"/>
    <lineage>
        <taxon>Eukaryota</taxon>
        <taxon>Metazoa</taxon>
        <taxon>Ecdysozoa</taxon>
        <taxon>Arthropoda</taxon>
        <taxon>Hexapoda</taxon>
        <taxon>Insecta</taxon>
        <taxon>Pterygota</taxon>
        <taxon>Neoptera</taxon>
        <taxon>Endopterygota</taxon>
        <taxon>Hymenoptera</taxon>
        <taxon>Apocrita</taxon>
        <taxon>Aculeata</taxon>
        <taxon>Apoidea</taxon>
        <taxon>Anthophila</taxon>
        <taxon>Apidae</taxon>
        <taxon>Ceratina</taxon>
        <taxon>Zadontomerus</taxon>
    </lineage>
</organism>
<protein>
    <submittedName>
        <fullName evidence="2">Uncharacterized protein LOC113463893</fullName>
    </submittedName>
</protein>